<keyword evidence="3" id="KW-0677">Repeat</keyword>
<evidence type="ECO:0000256" key="6">
    <source>
        <dbReference type="ARBA" id="ARBA00023180"/>
    </source>
</evidence>
<keyword evidence="5 7" id="KW-1015">Disulfide bond</keyword>
<dbReference type="InterPro" id="IPR050372">
    <property type="entry name" value="Neurexin-related_CASP"/>
</dbReference>
<dbReference type="InterPro" id="IPR013320">
    <property type="entry name" value="ConA-like_dom_sf"/>
</dbReference>
<evidence type="ECO:0000259" key="8">
    <source>
        <dbReference type="PROSITE" id="PS50025"/>
    </source>
</evidence>
<dbReference type="PANTHER" id="PTHR15036:SF93">
    <property type="entry name" value="EYS PROTEIN"/>
    <property type="match status" value="1"/>
</dbReference>
<feature type="domain" description="EGF-like" evidence="9">
    <location>
        <begin position="64"/>
        <end position="101"/>
    </location>
</feature>
<dbReference type="PROSITE" id="PS50025">
    <property type="entry name" value="LAM_G_DOMAIN"/>
    <property type="match status" value="1"/>
</dbReference>
<proteinExistence type="predicted"/>
<evidence type="ECO:0000256" key="5">
    <source>
        <dbReference type="ARBA" id="ARBA00023157"/>
    </source>
</evidence>
<dbReference type="PROSITE" id="PS00022">
    <property type="entry name" value="EGF_1"/>
    <property type="match status" value="2"/>
</dbReference>
<dbReference type="Gene3D" id="2.60.120.200">
    <property type="match status" value="1"/>
</dbReference>
<feature type="domain" description="Laminin G" evidence="8">
    <location>
        <begin position="1"/>
        <end position="68"/>
    </location>
</feature>
<name>A0A3Q1H9Z7_9TELE</name>
<feature type="disulfide bond" evidence="7">
    <location>
        <begin position="91"/>
        <end position="100"/>
    </location>
</feature>
<dbReference type="Gene3D" id="2.10.25.10">
    <property type="entry name" value="Laminin"/>
    <property type="match status" value="2"/>
</dbReference>
<dbReference type="PROSITE" id="PS01186">
    <property type="entry name" value="EGF_2"/>
    <property type="match status" value="1"/>
</dbReference>
<keyword evidence="4" id="KW-0106">Calcium</keyword>
<evidence type="ECO:0000313" key="11">
    <source>
        <dbReference type="Proteomes" id="UP000257200"/>
    </source>
</evidence>
<organism evidence="10 11">
    <name type="scientific">Acanthochromis polyacanthus</name>
    <name type="common">spiny chromis</name>
    <dbReference type="NCBI Taxonomy" id="80966"/>
    <lineage>
        <taxon>Eukaryota</taxon>
        <taxon>Metazoa</taxon>
        <taxon>Chordata</taxon>
        <taxon>Craniata</taxon>
        <taxon>Vertebrata</taxon>
        <taxon>Euteleostomi</taxon>
        <taxon>Actinopterygii</taxon>
        <taxon>Neopterygii</taxon>
        <taxon>Teleostei</taxon>
        <taxon>Neoteleostei</taxon>
        <taxon>Acanthomorphata</taxon>
        <taxon>Ovalentaria</taxon>
        <taxon>Pomacentridae</taxon>
        <taxon>Acanthochromis</taxon>
    </lineage>
</organism>
<dbReference type="STRING" id="80966.ENSAPOP00000025565"/>
<dbReference type="Ensembl" id="ENSAPOT00000005905.1">
    <property type="protein sequence ID" value="ENSAPOP00000025565.1"/>
    <property type="gene ID" value="ENSAPOG00000000230.1"/>
</dbReference>
<dbReference type="CDD" id="cd00110">
    <property type="entry name" value="LamG"/>
    <property type="match status" value="1"/>
</dbReference>
<dbReference type="FunFam" id="2.10.25.10:FF:000830">
    <property type="entry name" value="Protein eyes shut homolog"/>
    <property type="match status" value="1"/>
</dbReference>
<evidence type="ECO:0000256" key="7">
    <source>
        <dbReference type="PROSITE-ProRule" id="PRU00076"/>
    </source>
</evidence>
<evidence type="ECO:0008006" key="12">
    <source>
        <dbReference type="Google" id="ProtNLM"/>
    </source>
</evidence>
<dbReference type="PANTHER" id="PTHR15036">
    <property type="entry name" value="PIKACHURIN-LIKE PROTEIN"/>
    <property type="match status" value="1"/>
</dbReference>
<reference evidence="10" key="2">
    <citation type="submission" date="2025-09" db="UniProtKB">
        <authorList>
            <consortium name="Ensembl"/>
        </authorList>
    </citation>
    <scope>IDENTIFICATION</scope>
</reference>
<dbReference type="InParanoid" id="A0A3Q1H9Z7"/>
<dbReference type="SMART" id="SM00179">
    <property type="entry name" value="EGF_CA"/>
    <property type="match status" value="2"/>
</dbReference>
<dbReference type="GeneTree" id="ENSGT00940000169924"/>
<protein>
    <recommendedName>
        <fullName evidence="12">EGF-like domain-containing protein</fullName>
    </recommendedName>
</protein>
<keyword evidence="6" id="KW-0325">Glycoprotein</keyword>
<evidence type="ECO:0000256" key="3">
    <source>
        <dbReference type="ARBA" id="ARBA00022737"/>
    </source>
</evidence>
<feature type="domain" description="EGF-like" evidence="9">
    <location>
        <begin position="102"/>
        <end position="139"/>
    </location>
</feature>
<reference evidence="10" key="1">
    <citation type="submission" date="2025-08" db="UniProtKB">
        <authorList>
            <consortium name="Ensembl"/>
        </authorList>
    </citation>
    <scope>IDENTIFICATION</scope>
</reference>
<dbReference type="SUPFAM" id="SSF49899">
    <property type="entry name" value="Concanavalin A-like lectins/glucanases"/>
    <property type="match status" value="1"/>
</dbReference>
<evidence type="ECO:0000313" key="10">
    <source>
        <dbReference type="Ensembl" id="ENSAPOP00000025565.1"/>
    </source>
</evidence>
<dbReference type="FunFam" id="2.10.25.10:FF:000508">
    <property type="entry name" value="Eyes shut homolog"/>
    <property type="match status" value="1"/>
</dbReference>
<keyword evidence="1 7" id="KW-0245">EGF-like domain</keyword>
<comment type="caution">
    <text evidence="7">Lacks conserved residue(s) required for the propagation of feature annotation.</text>
</comment>
<dbReference type="AlphaFoldDB" id="A0A3Q1H9Z7"/>
<dbReference type="Proteomes" id="UP000257200">
    <property type="component" value="Unplaced"/>
</dbReference>
<sequence length="277" mass="30083">MTTLDVATDIFVGGVSTLSFVSTDATEGEPMSFTGGLRELILNGEELELTELGAVSGANVGDWDGTACGYKVCQNGGRCKPTGSDSFTCICPPLWTGPACNQSINCVNNNCSHGSLCAPSNISSYSCMCPLGWGGMYCDKQISTDILRFVGNSYVKYLDPRYDTRNLKRAQVSFSFRANSNDSLIMWMGKAEHEDDDYLTVGLEGGHLKIADLSSHQLECCLEGPIGKKERPNPMKCSHLQSSWQHQTSHEFVVLVGCCNLEFSALLHSNKSVFISL</sequence>
<dbReference type="Pfam" id="PF00008">
    <property type="entry name" value="EGF"/>
    <property type="match status" value="2"/>
</dbReference>
<dbReference type="GO" id="GO:0005509">
    <property type="term" value="F:calcium ion binding"/>
    <property type="evidence" value="ECO:0007669"/>
    <property type="project" value="InterPro"/>
</dbReference>
<evidence type="ECO:0000259" key="9">
    <source>
        <dbReference type="PROSITE" id="PS50026"/>
    </source>
</evidence>
<accession>A0A3Q1H9Z7</accession>
<dbReference type="GO" id="GO:0005604">
    <property type="term" value="C:basement membrane"/>
    <property type="evidence" value="ECO:0007669"/>
    <property type="project" value="UniProtKB-ARBA"/>
</dbReference>
<keyword evidence="2" id="KW-0732">Signal</keyword>
<keyword evidence="11" id="KW-1185">Reference proteome</keyword>
<dbReference type="InterPro" id="IPR000742">
    <property type="entry name" value="EGF"/>
</dbReference>
<evidence type="ECO:0000256" key="1">
    <source>
        <dbReference type="ARBA" id="ARBA00022536"/>
    </source>
</evidence>
<evidence type="ECO:0000256" key="4">
    <source>
        <dbReference type="ARBA" id="ARBA00022837"/>
    </source>
</evidence>
<dbReference type="GO" id="GO:0048589">
    <property type="term" value="P:developmental growth"/>
    <property type="evidence" value="ECO:0007669"/>
    <property type="project" value="UniProtKB-ARBA"/>
</dbReference>
<evidence type="ECO:0000256" key="2">
    <source>
        <dbReference type="ARBA" id="ARBA00022729"/>
    </source>
</evidence>
<dbReference type="InterPro" id="IPR001791">
    <property type="entry name" value="Laminin_G"/>
</dbReference>
<dbReference type="SUPFAM" id="SSF57196">
    <property type="entry name" value="EGF/Laminin"/>
    <property type="match status" value="1"/>
</dbReference>
<dbReference type="SMART" id="SM00181">
    <property type="entry name" value="EGF"/>
    <property type="match status" value="2"/>
</dbReference>
<feature type="disulfide bond" evidence="7">
    <location>
        <begin position="129"/>
        <end position="138"/>
    </location>
</feature>
<dbReference type="InterPro" id="IPR001881">
    <property type="entry name" value="EGF-like_Ca-bd_dom"/>
</dbReference>
<dbReference type="PROSITE" id="PS50026">
    <property type="entry name" value="EGF_3"/>
    <property type="match status" value="2"/>
</dbReference>
<dbReference type="CDD" id="cd00054">
    <property type="entry name" value="EGF_CA"/>
    <property type="match status" value="1"/>
</dbReference>